<keyword evidence="2" id="KW-1185">Reference proteome</keyword>
<dbReference type="AlphaFoldDB" id="A0AA46TFT1"/>
<dbReference type="Proteomes" id="UP001164390">
    <property type="component" value="Chromosome"/>
</dbReference>
<name>A0AA46TFT1_9ACTN</name>
<evidence type="ECO:0000313" key="1">
    <source>
        <dbReference type="EMBL" id="UYM04311.1"/>
    </source>
</evidence>
<accession>A0AA46TFT1</accession>
<organism evidence="1 2">
    <name type="scientific">Solicola gregarius</name>
    <dbReference type="NCBI Taxonomy" id="2908642"/>
    <lineage>
        <taxon>Bacteria</taxon>
        <taxon>Bacillati</taxon>
        <taxon>Actinomycetota</taxon>
        <taxon>Actinomycetes</taxon>
        <taxon>Propionibacteriales</taxon>
        <taxon>Nocardioidaceae</taxon>
        <taxon>Solicola</taxon>
    </lineage>
</organism>
<dbReference type="KEGG" id="sgrg:L0C25_17455"/>
<dbReference type="EMBL" id="CP094970">
    <property type="protein sequence ID" value="UYM04311.1"/>
    <property type="molecule type" value="Genomic_DNA"/>
</dbReference>
<reference evidence="1" key="1">
    <citation type="submission" date="2022-01" db="EMBL/GenBank/DDBJ databases">
        <title>Nocardioidaceae gen. sp. A5X3R13.</title>
        <authorList>
            <person name="Lopez Marin M.A."/>
            <person name="Uhlik O."/>
        </authorList>
    </citation>
    <scope>NUCLEOTIDE SEQUENCE</scope>
    <source>
        <strain evidence="1">A5X3R13</strain>
    </source>
</reference>
<protein>
    <submittedName>
        <fullName evidence="1">Uncharacterized protein</fullName>
    </submittedName>
</protein>
<evidence type="ECO:0000313" key="2">
    <source>
        <dbReference type="Proteomes" id="UP001164390"/>
    </source>
</evidence>
<sequence length="45" mass="4683">MTHVACGAYVPAADPAEVRLPANRSALIGGKPYLGELYGDVRGPE</sequence>
<proteinExistence type="predicted"/>
<dbReference type="RefSeq" id="WP_271632984.1">
    <property type="nucleotide sequence ID" value="NZ_CP094970.1"/>
</dbReference>
<gene>
    <name evidence="1" type="ORF">L0C25_17455</name>
</gene>